<dbReference type="EMBL" id="KQ976572">
    <property type="protein sequence ID" value="KYM80397.1"/>
    <property type="molecule type" value="Genomic_DNA"/>
</dbReference>
<accession>A0A151I2C6</accession>
<keyword evidence="1" id="KW-1133">Transmembrane helix</keyword>
<organism evidence="2 3">
    <name type="scientific">Atta colombica</name>
    <dbReference type="NCBI Taxonomy" id="520822"/>
    <lineage>
        <taxon>Eukaryota</taxon>
        <taxon>Metazoa</taxon>
        <taxon>Ecdysozoa</taxon>
        <taxon>Arthropoda</taxon>
        <taxon>Hexapoda</taxon>
        <taxon>Insecta</taxon>
        <taxon>Pterygota</taxon>
        <taxon>Neoptera</taxon>
        <taxon>Endopterygota</taxon>
        <taxon>Hymenoptera</taxon>
        <taxon>Apocrita</taxon>
        <taxon>Aculeata</taxon>
        <taxon>Formicoidea</taxon>
        <taxon>Formicidae</taxon>
        <taxon>Myrmicinae</taxon>
        <taxon>Atta</taxon>
    </lineage>
</organism>
<evidence type="ECO:0000256" key="1">
    <source>
        <dbReference type="SAM" id="Phobius"/>
    </source>
</evidence>
<dbReference type="Proteomes" id="UP000078540">
    <property type="component" value="Unassembled WGS sequence"/>
</dbReference>
<protein>
    <submittedName>
        <fullName evidence="2">Uncharacterized protein</fullName>
    </submittedName>
</protein>
<dbReference type="STRING" id="520822.A0A151I2C6"/>
<sequence length="190" mass="21838">TIEPTILSIIGYTVVVHLKAKTYLKGSAYTYLAGRKRGIFRCNEKLIIVCDRDGNHLDSVGGRCALILFIIFFAILINISYCFMYKYNERGKLITTNFFRSRWFNLQTWLQFIIFGLIAAYLLIANLIMIYLMRRAPQAERDVESKNICEGNRLRVITSRLTIMLGIVFLFLVGELPTHLASRRSAVSLL</sequence>
<reference evidence="2 3" key="1">
    <citation type="submission" date="2015-09" db="EMBL/GenBank/DDBJ databases">
        <title>Atta colombica WGS genome.</title>
        <authorList>
            <person name="Nygaard S."/>
            <person name="Hu H."/>
            <person name="Boomsma J."/>
            <person name="Zhang G."/>
        </authorList>
    </citation>
    <scope>NUCLEOTIDE SEQUENCE [LARGE SCALE GENOMIC DNA]</scope>
    <source>
        <strain evidence="2">Treedump-2</strain>
        <tissue evidence="2">Whole body</tissue>
    </source>
</reference>
<feature type="transmembrane region" description="Helical" evidence="1">
    <location>
        <begin position="108"/>
        <end position="133"/>
    </location>
</feature>
<evidence type="ECO:0000313" key="3">
    <source>
        <dbReference type="Proteomes" id="UP000078540"/>
    </source>
</evidence>
<feature type="transmembrane region" description="Helical" evidence="1">
    <location>
        <begin position="154"/>
        <end position="174"/>
    </location>
</feature>
<dbReference type="Gene3D" id="1.20.1070.10">
    <property type="entry name" value="Rhodopsin 7-helix transmembrane proteins"/>
    <property type="match status" value="1"/>
</dbReference>
<feature type="non-terminal residue" evidence="2">
    <location>
        <position position="1"/>
    </location>
</feature>
<proteinExistence type="predicted"/>
<feature type="transmembrane region" description="Helical" evidence="1">
    <location>
        <begin position="65"/>
        <end position="88"/>
    </location>
</feature>
<gene>
    <name evidence="2" type="ORF">ALC53_09136</name>
</gene>
<name>A0A151I2C6_9HYME</name>
<keyword evidence="1" id="KW-0472">Membrane</keyword>
<keyword evidence="1" id="KW-0812">Transmembrane</keyword>
<dbReference type="AlphaFoldDB" id="A0A151I2C6"/>
<keyword evidence="3" id="KW-1185">Reference proteome</keyword>
<evidence type="ECO:0000313" key="2">
    <source>
        <dbReference type="EMBL" id="KYM80397.1"/>
    </source>
</evidence>